<reference evidence="1" key="1">
    <citation type="submission" date="2014-09" db="EMBL/GenBank/DDBJ databases">
        <authorList>
            <person name="Magalhaes I.L.F."/>
            <person name="Oliveira U."/>
            <person name="Santos F.R."/>
            <person name="Vidigal T.H.D.A."/>
            <person name="Brescovit A.D."/>
            <person name="Santos A.J."/>
        </authorList>
    </citation>
    <scope>NUCLEOTIDE SEQUENCE</scope>
    <source>
        <tissue evidence="1">Shoot tissue taken approximately 20 cm above the soil surface</tissue>
    </source>
</reference>
<sequence length="49" mass="5754">MSILIAHERALILVPRCELFSNNKMMPRILKDVEESRANYQCAYDPRNC</sequence>
<reference evidence="1" key="2">
    <citation type="journal article" date="2015" name="Data Brief">
        <title>Shoot transcriptome of the giant reed, Arundo donax.</title>
        <authorList>
            <person name="Barrero R.A."/>
            <person name="Guerrero F.D."/>
            <person name="Moolhuijzen P."/>
            <person name="Goolsby J.A."/>
            <person name="Tidwell J."/>
            <person name="Bellgard S.E."/>
            <person name="Bellgard M.I."/>
        </authorList>
    </citation>
    <scope>NUCLEOTIDE SEQUENCE</scope>
    <source>
        <tissue evidence="1">Shoot tissue taken approximately 20 cm above the soil surface</tissue>
    </source>
</reference>
<name>A0A0A8Z6V0_ARUDO</name>
<organism evidence="1">
    <name type="scientific">Arundo donax</name>
    <name type="common">Giant reed</name>
    <name type="synonym">Donax arundinaceus</name>
    <dbReference type="NCBI Taxonomy" id="35708"/>
    <lineage>
        <taxon>Eukaryota</taxon>
        <taxon>Viridiplantae</taxon>
        <taxon>Streptophyta</taxon>
        <taxon>Embryophyta</taxon>
        <taxon>Tracheophyta</taxon>
        <taxon>Spermatophyta</taxon>
        <taxon>Magnoliopsida</taxon>
        <taxon>Liliopsida</taxon>
        <taxon>Poales</taxon>
        <taxon>Poaceae</taxon>
        <taxon>PACMAD clade</taxon>
        <taxon>Arundinoideae</taxon>
        <taxon>Arundineae</taxon>
        <taxon>Arundo</taxon>
    </lineage>
</organism>
<dbReference type="EMBL" id="GBRH01264477">
    <property type="protein sequence ID" value="JAD33418.1"/>
    <property type="molecule type" value="Transcribed_RNA"/>
</dbReference>
<accession>A0A0A8Z6V0</accession>
<evidence type="ECO:0000313" key="1">
    <source>
        <dbReference type="EMBL" id="JAD33418.1"/>
    </source>
</evidence>
<proteinExistence type="predicted"/>
<protein>
    <submittedName>
        <fullName evidence="1">Uncharacterized protein</fullName>
    </submittedName>
</protein>
<dbReference type="AlphaFoldDB" id="A0A0A8Z6V0"/>